<dbReference type="InterPro" id="IPR000182">
    <property type="entry name" value="GNAT_dom"/>
</dbReference>
<keyword evidence="2" id="KW-0808">Transferase</keyword>
<sequence length="212" mass="24548">MEIESAGNEMRNLIIRKETKDDYYNAEYMTKKAFWNLHRPGCDEHYLVHLLRGSADYMEDLSRVAELDNKIVGGIYYSKAYVLDGNARADVLTFGPLCVDPDYQNKGIGGKLLEITIKEAREQGYKGIIIFGEPGYYPKHGFKTCDRYGITTKEGKNFDAFMGYEIVPNAFGDIHGEFYESEIFEQLYTDRVEEYDKKFPYMEKLKLPGQWS</sequence>
<proteinExistence type="predicted"/>
<dbReference type="InterPro" id="IPR016181">
    <property type="entry name" value="Acyl_CoA_acyltransferase"/>
</dbReference>
<dbReference type="Gene3D" id="3.40.630.30">
    <property type="match status" value="1"/>
</dbReference>
<dbReference type="CDD" id="cd04301">
    <property type="entry name" value="NAT_SF"/>
    <property type="match status" value="1"/>
</dbReference>
<keyword evidence="3" id="KW-1185">Reference proteome</keyword>
<dbReference type="SUPFAM" id="SSF55729">
    <property type="entry name" value="Acyl-CoA N-acyltransferases (Nat)"/>
    <property type="match status" value="1"/>
</dbReference>
<evidence type="ECO:0000313" key="3">
    <source>
        <dbReference type="Proteomes" id="UP001451571"/>
    </source>
</evidence>
<dbReference type="PROSITE" id="PS51186">
    <property type="entry name" value="GNAT"/>
    <property type="match status" value="1"/>
</dbReference>
<dbReference type="EMBL" id="CP146256">
    <property type="protein sequence ID" value="XAH75074.1"/>
    <property type="molecule type" value="Genomic_DNA"/>
</dbReference>
<evidence type="ECO:0000313" key="2">
    <source>
        <dbReference type="EMBL" id="XAH75074.1"/>
    </source>
</evidence>
<evidence type="ECO:0000259" key="1">
    <source>
        <dbReference type="PROSITE" id="PS51186"/>
    </source>
</evidence>
<organism evidence="2 3">
    <name type="scientific">Kineothrix sedimenti</name>
    <dbReference type="NCBI Taxonomy" id="3123317"/>
    <lineage>
        <taxon>Bacteria</taxon>
        <taxon>Bacillati</taxon>
        <taxon>Bacillota</taxon>
        <taxon>Clostridia</taxon>
        <taxon>Lachnospirales</taxon>
        <taxon>Lachnospiraceae</taxon>
        <taxon>Kineothrix</taxon>
    </lineage>
</organism>
<feature type="domain" description="N-acetyltransferase" evidence="1">
    <location>
        <begin position="13"/>
        <end position="167"/>
    </location>
</feature>
<dbReference type="Proteomes" id="UP001451571">
    <property type="component" value="Chromosome"/>
</dbReference>
<accession>A0ABZ3F0T9</accession>
<keyword evidence="2" id="KW-0012">Acyltransferase</keyword>
<name>A0ABZ3F0T9_9FIRM</name>
<protein>
    <submittedName>
        <fullName evidence="2">N-acetyltransferase</fullName>
        <ecNumber evidence="2">2.3.1.-</ecNumber>
    </submittedName>
</protein>
<dbReference type="GO" id="GO:0016746">
    <property type="term" value="F:acyltransferase activity"/>
    <property type="evidence" value="ECO:0007669"/>
    <property type="project" value="UniProtKB-KW"/>
</dbReference>
<reference evidence="2 3" key="1">
    <citation type="submission" date="2024-02" db="EMBL/GenBank/DDBJ databases">
        <title>Bacterial strain from lacustrine sediment.</title>
        <authorList>
            <person name="Petit C."/>
            <person name="Fadhlaoui K."/>
        </authorList>
    </citation>
    <scope>NUCLEOTIDE SEQUENCE [LARGE SCALE GENOMIC DNA]</scope>
    <source>
        <strain evidence="2 3">IPX-CK</strain>
    </source>
</reference>
<gene>
    <name evidence="2" type="ORF">V6984_04680</name>
</gene>
<dbReference type="RefSeq" id="WP_342758638.1">
    <property type="nucleotide sequence ID" value="NZ_CP146256.1"/>
</dbReference>
<dbReference type="EC" id="2.3.1.-" evidence="2"/>
<dbReference type="Pfam" id="PF13508">
    <property type="entry name" value="Acetyltransf_7"/>
    <property type="match status" value="1"/>
</dbReference>